<dbReference type="OrthoDB" id="7568484at2"/>
<evidence type="ECO:0000256" key="1">
    <source>
        <dbReference type="ARBA" id="ARBA00006484"/>
    </source>
</evidence>
<dbReference type="CDD" id="cd05233">
    <property type="entry name" value="SDR_c"/>
    <property type="match status" value="1"/>
</dbReference>
<dbReference type="PROSITE" id="PS00061">
    <property type="entry name" value="ADH_SHORT"/>
    <property type="match status" value="1"/>
</dbReference>
<dbReference type="SUPFAM" id="SSF51735">
    <property type="entry name" value="NAD(P)-binding Rossmann-fold domains"/>
    <property type="match status" value="1"/>
</dbReference>
<dbReference type="InterPro" id="IPR002347">
    <property type="entry name" value="SDR_fam"/>
</dbReference>
<dbReference type="InterPro" id="IPR036291">
    <property type="entry name" value="NAD(P)-bd_dom_sf"/>
</dbReference>
<dbReference type="GO" id="GO:0016616">
    <property type="term" value="F:oxidoreductase activity, acting on the CH-OH group of donors, NAD or NADP as acceptor"/>
    <property type="evidence" value="ECO:0007669"/>
    <property type="project" value="TreeGrafter"/>
</dbReference>
<dbReference type="Proteomes" id="UP000033411">
    <property type="component" value="Unassembled WGS sequence"/>
</dbReference>
<protein>
    <submittedName>
        <fullName evidence="3">Short-chain dehydrogenase</fullName>
    </submittedName>
</protein>
<sequence length="271" mass="27488">MGVTVSVSDELGGKTAIVTGGASGIGFATARLLAERGALVGILGHDRGAVEHAVTELDGVGRGAIGLVADVADEAAMAAAFEDFERQAGALSVLVCNAGIQPYGTVEGTEPSVWDSVLSVNLRGAYLASHHAVPRMRKAGGGSIVLVASVQGHATQQRVAAYTASKGGLLALSRAMAIDHAEDGIRVNSVSPGCIDAPMTHFSAQMNAAPDKVDALISSWGQMQPLGRVGQPSEVAEVIAFLASDRASFCTGSDFKVDGGLLAKLGVALPD</sequence>
<keyword evidence="4" id="KW-1185">Reference proteome</keyword>
<dbReference type="EMBL" id="LANJ01000019">
    <property type="protein sequence ID" value="KKC37316.1"/>
    <property type="molecule type" value="Genomic_DNA"/>
</dbReference>
<name>A0A0F5Q9C0_9HYPH</name>
<organism evidence="3 4">
    <name type="scientific">Devosia epidermidihirudinis</name>
    <dbReference type="NCBI Taxonomy" id="1293439"/>
    <lineage>
        <taxon>Bacteria</taxon>
        <taxon>Pseudomonadati</taxon>
        <taxon>Pseudomonadota</taxon>
        <taxon>Alphaproteobacteria</taxon>
        <taxon>Hyphomicrobiales</taxon>
        <taxon>Devosiaceae</taxon>
        <taxon>Devosia</taxon>
    </lineage>
</organism>
<evidence type="ECO:0000256" key="2">
    <source>
        <dbReference type="ARBA" id="ARBA00023002"/>
    </source>
</evidence>
<dbReference type="Gene3D" id="3.40.50.720">
    <property type="entry name" value="NAD(P)-binding Rossmann-like Domain"/>
    <property type="match status" value="1"/>
</dbReference>
<reference evidence="3 4" key="1">
    <citation type="submission" date="2015-03" db="EMBL/GenBank/DDBJ databases">
        <authorList>
            <person name="Lepp D."/>
            <person name="Hassan Y.I."/>
            <person name="Li X.-Z."/>
            <person name="Zhou T."/>
        </authorList>
    </citation>
    <scope>NUCLEOTIDE SEQUENCE [LARGE SCALE GENOMIC DNA]</scope>
    <source>
        <strain evidence="3 4">E84</strain>
    </source>
</reference>
<comment type="similarity">
    <text evidence="1">Belongs to the short-chain dehydrogenases/reductases (SDR) family.</text>
</comment>
<proteinExistence type="inferred from homology"/>
<dbReference type="PRINTS" id="PR00081">
    <property type="entry name" value="GDHRDH"/>
</dbReference>
<dbReference type="STRING" id="1293439.WH87_12245"/>
<gene>
    <name evidence="3" type="ORF">WH87_12245</name>
</gene>
<keyword evidence="2" id="KW-0560">Oxidoreductase</keyword>
<dbReference type="PATRIC" id="fig|1293439.3.peg.2051"/>
<dbReference type="FunFam" id="3.40.50.720:FF:000084">
    <property type="entry name" value="Short-chain dehydrogenase reductase"/>
    <property type="match status" value="1"/>
</dbReference>
<dbReference type="PRINTS" id="PR00080">
    <property type="entry name" value="SDRFAMILY"/>
</dbReference>
<dbReference type="PANTHER" id="PTHR42760">
    <property type="entry name" value="SHORT-CHAIN DEHYDROGENASES/REDUCTASES FAMILY MEMBER"/>
    <property type="match status" value="1"/>
</dbReference>
<comment type="caution">
    <text evidence="3">The sequence shown here is derived from an EMBL/GenBank/DDBJ whole genome shotgun (WGS) entry which is preliminary data.</text>
</comment>
<dbReference type="PANTHER" id="PTHR42760:SF133">
    <property type="entry name" value="3-OXOACYL-[ACYL-CARRIER-PROTEIN] REDUCTASE"/>
    <property type="match status" value="1"/>
</dbReference>
<dbReference type="InterPro" id="IPR020904">
    <property type="entry name" value="Sc_DH/Rdtase_CS"/>
</dbReference>
<dbReference type="Pfam" id="PF13561">
    <property type="entry name" value="adh_short_C2"/>
    <property type="match status" value="1"/>
</dbReference>
<dbReference type="AlphaFoldDB" id="A0A0F5Q9C0"/>
<evidence type="ECO:0000313" key="3">
    <source>
        <dbReference type="EMBL" id="KKC37316.1"/>
    </source>
</evidence>
<evidence type="ECO:0000313" key="4">
    <source>
        <dbReference type="Proteomes" id="UP000033411"/>
    </source>
</evidence>
<accession>A0A0F5Q9C0</accession>